<organism evidence="1 2">
    <name type="scientific">Vitis vinifera</name>
    <name type="common">Grape</name>
    <dbReference type="NCBI Taxonomy" id="29760"/>
    <lineage>
        <taxon>Eukaryota</taxon>
        <taxon>Viridiplantae</taxon>
        <taxon>Streptophyta</taxon>
        <taxon>Embryophyta</taxon>
        <taxon>Tracheophyta</taxon>
        <taxon>Spermatophyta</taxon>
        <taxon>Magnoliopsida</taxon>
        <taxon>eudicotyledons</taxon>
        <taxon>Gunneridae</taxon>
        <taxon>Pentapetalae</taxon>
        <taxon>rosids</taxon>
        <taxon>Vitales</taxon>
        <taxon>Vitaceae</taxon>
        <taxon>Viteae</taxon>
        <taxon>Vitis</taxon>
    </lineage>
</organism>
<comment type="caution">
    <text evidence="1">The sequence shown here is derived from an EMBL/GenBank/DDBJ whole genome shotgun (WGS) entry which is preliminary data.</text>
</comment>
<evidence type="ECO:0000313" key="2">
    <source>
        <dbReference type="Proteomes" id="UP000288805"/>
    </source>
</evidence>
<sequence length="270" mass="29220">MSSSLLLMEPMGGSFGSFSQLVSSVGANERSASRGDQGVTMRAFLTGSSRHGVSWLMRPYVVCSWDSSCDPGYIDSGSGLEFATGLSNADDEEALMLRPGMRNTAFSSLNLLSPGGELSVVFACQLSFFDGLTPFKIIFLSSTRGLASGRLAIFVVTESNEKCIPTDGANVVSYSSLLMILVVAKWMDTRSQPQRFLIQSLYLQKESGQGVWTHPPMVLLAMGTVPLINGEEIFYVVMMTLGGSRVIHHPMERLSETMVGDKTWAMAGLL</sequence>
<dbReference type="EMBL" id="QGNW01000039">
    <property type="protein sequence ID" value="RVX08947.1"/>
    <property type="molecule type" value="Genomic_DNA"/>
</dbReference>
<proteinExistence type="predicted"/>
<accession>A0A438JJ22</accession>
<protein>
    <submittedName>
        <fullName evidence="1">Uncharacterized protein</fullName>
    </submittedName>
</protein>
<gene>
    <name evidence="1" type="ORF">CK203_013861</name>
</gene>
<dbReference type="AlphaFoldDB" id="A0A438JJ22"/>
<name>A0A438JJ22_VITVI</name>
<evidence type="ECO:0000313" key="1">
    <source>
        <dbReference type="EMBL" id="RVX08947.1"/>
    </source>
</evidence>
<reference evidence="1 2" key="1">
    <citation type="journal article" date="2018" name="PLoS Genet.">
        <title>Population sequencing reveals clonal diversity and ancestral inbreeding in the grapevine cultivar Chardonnay.</title>
        <authorList>
            <person name="Roach M.J."/>
            <person name="Johnson D.L."/>
            <person name="Bohlmann J."/>
            <person name="van Vuuren H.J."/>
            <person name="Jones S.J."/>
            <person name="Pretorius I.S."/>
            <person name="Schmidt S.A."/>
            <person name="Borneman A.R."/>
        </authorList>
    </citation>
    <scope>NUCLEOTIDE SEQUENCE [LARGE SCALE GENOMIC DNA]</scope>
    <source>
        <strain evidence="2">cv. Chardonnay</strain>
        <tissue evidence="1">Leaf</tissue>
    </source>
</reference>
<dbReference type="Proteomes" id="UP000288805">
    <property type="component" value="Unassembled WGS sequence"/>
</dbReference>